<keyword evidence="2" id="KW-0812">Transmembrane</keyword>
<protein>
    <submittedName>
        <fullName evidence="3">Uncharacterized protein</fullName>
    </submittedName>
</protein>
<feature type="non-terminal residue" evidence="3">
    <location>
        <position position="1"/>
    </location>
</feature>
<feature type="transmembrane region" description="Helical" evidence="2">
    <location>
        <begin position="333"/>
        <end position="359"/>
    </location>
</feature>
<feature type="region of interest" description="Disordered" evidence="1">
    <location>
        <begin position="225"/>
        <end position="316"/>
    </location>
</feature>
<evidence type="ECO:0000256" key="1">
    <source>
        <dbReference type="SAM" id="MobiDB-lite"/>
    </source>
</evidence>
<evidence type="ECO:0000313" key="3">
    <source>
        <dbReference type="EMBL" id="KAK7489786.1"/>
    </source>
</evidence>
<keyword evidence="2" id="KW-0472">Membrane</keyword>
<feature type="compositionally biased region" description="Polar residues" evidence="1">
    <location>
        <begin position="307"/>
        <end position="316"/>
    </location>
</feature>
<keyword evidence="2" id="KW-1133">Transmembrane helix</keyword>
<dbReference type="Proteomes" id="UP001519460">
    <property type="component" value="Unassembled WGS sequence"/>
</dbReference>
<organism evidence="3 4">
    <name type="scientific">Batillaria attramentaria</name>
    <dbReference type="NCBI Taxonomy" id="370345"/>
    <lineage>
        <taxon>Eukaryota</taxon>
        <taxon>Metazoa</taxon>
        <taxon>Spiralia</taxon>
        <taxon>Lophotrochozoa</taxon>
        <taxon>Mollusca</taxon>
        <taxon>Gastropoda</taxon>
        <taxon>Caenogastropoda</taxon>
        <taxon>Sorbeoconcha</taxon>
        <taxon>Cerithioidea</taxon>
        <taxon>Batillariidae</taxon>
        <taxon>Batillaria</taxon>
    </lineage>
</organism>
<keyword evidence="4" id="KW-1185">Reference proteome</keyword>
<comment type="caution">
    <text evidence="3">The sequence shown here is derived from an EMBL/GenBank/DDBJ whole genome shotgun (WGS) entry which is preliminary data.</text>
</comment>
<name>A0ABD0KS11_9CAEN</name>
<feature type="region of interest" description="Disordered" evidence="1">
    <location>
        <begin position="70"/>
        <end position="156"/>
    </location>
</feature>
<accession>A0ABD0KS11</accession>
<feature type="compositionally biased region" description="Basic and acidic residues" evidence="1">
    <location>
        <begin position="243"/>
        <end position="255"/>
    </location>
</feature>
<reference evidence="3 4" key="1">
    <citation type="journal article" date="2023" name="Sci. Data">
        <title>Genome assembly of the Korean intertidal mud-creeper Batillaria attramentaria.</title>
        <authorList>
            <person name="Patra A.K."/>
            <person name="Ho P.T."/>
            <person name="Jun S."/>
            <person name="Lee S.J."/>
            <person name="Kim Y."/>
            <person name="Won Y.J."/>
        </authorList>
    </citation>
    <scope>NUCLEOTIDE SEQUENCE [LARGE SCALE GENOMIC DNA]</scope>
    <source>
        <strain evidence="3">Wonlab-2016</strain>
    </source>
</reference>
<proteinExistence type="predicted"/>
<sequence>TAHKLGKALSTVLLGDHPTTATYTHFDTFHKANAHASPTKHGVVSAISNPITSVQPDFINLTLTTKSTGNISRRGKRIKSKHEEVQITAADSPKNRLTSTHSQNPTKNNAWKRRKFYPRALKKRKKPIRDRPTKVKRKHSAKRPKGKKISKRKKANAISQYLRKELSKLNHKIQSIEVKDVNVSDDYQKSLSEQMQLLDSILQETNATTHSLDDIVDKTIKAKEKYEDDGESKSNKQVQNVQKESETREKSERKAKSAKHKKHKKKHKKHKKKHKKYKQPGEPTTRRLDVKNVTSPTPVTRDWMTQPPYNSTQNSTDVTLGSDLKRGVKKLELVLYISVGITLIAFIFFLVICTVTQCVSDRRERRRVLARLRKDPAGVKLDTEKPFLIKLSHLRRS</sequence>
<feature type="compositionally biased region" description="Basic and acidic residues" evidence="1">
    <location>
        <begin position="225"/>
        <end position="234"/>
    </location>
</feature>
<feature type="compositionally biased region" description="Basic residues" evidence="1">
    <location>
        <begin position="256"/>
        <end position="278"/>
    </location>
</feature>
<evidence type="ECO:0000256" key="2">
    <source>
        <dbReference type="SAM" id="Phobius"/>
    </source>
</evidence>
<gene>
    <name evidence="3" type="ORF">BaRGS_00018968</name>
</gene>
<feature type="non-terminal residue" evidence="3">
    <location>
        <position position="397"/>
    </location>
</feature>
<feature type="compositionally biased region" description="Basic residues" evidence="1">
    <location>
        <begin position="110"/>
        <end position="155"/>
    </location>
</feature>
<feature type="compositionally biased region" description="Polar residues" evidence="1">
    <location>
        <begin position="95"/>
        <end position="109"/>
    </location>
</feature>
<evidence type="ECO:0000313" key="4">
    <source>
        <dbReference type="Proteomes" id="UP001519460"/>
    </source>
</evidence>
<dbReference type="AlphaFoldDB" id="A0ABD0KS11"/>
<dbReference type="EMBL" id="JACVVK020000134">
    <property type="protein sequence ID" value="KAK7489786.1"/>
    <property type="molecule type" value="Genomic_DNA"/>
</dbReference>